<reference evidence="5 6" key="1">
    <citation type="submission" date="2012-10" db="EMBL/GenBank/DDBJ databases">
        <authorList>
            <person name="Zafar N."/>
            <person name="Inman J."/>
            <person name="Hall N."/>
            <person name="Lorenzi H."/>
            <person name="Caler E."/>
        </authorList>
    </citation>
    <scope>NUCLEOTIDE SEQUENCE [LARGE SCALE GENOMIC DNA]</scope>
    <source>
        <strain evidence="5 6">IP1</strain>
    </source>
</reference>
<protein>
    <submittedName>
        <fullName evidence="5">N-glycanase 1, putative</fullName>
    </submittedName>
</protein>
<name>A0A0A1UGZ2_ENTIV</name>
<dbReference type="InterPro" id="IPR002931">
    <property type="entry name" value="Transglutaminase-like"/>
</dbReference>
<dbReference type="GO" id="GO:0000224">
    <property type="term" value="F:peptide-N4-(N-acetyl-beta-glucosaminyl)asparagine amidase activity"/>
    <property type="evidence" value="ECO:0007669"/>
    <property type="project" value="TreeGrafter"/>
</dbReference>
<keyword evidence="6" id="KW-1185">Reference proteome</keyword>
<dbReference type="PANTHER" id="PTHR12143:SF19">
    <property type="entry name" value="PEPTIDE-N(4)-(N-ACETYL-BETA-GLUCOSAMINYL)ASPARAGINE AMIDASE"/>
    <property type="match status" value="1"/>
</dbReference>
<evidence type="ECO:0000259" key="4">
    <source>
        <dbReference type="SMART" id="SM00460"/>
    </source>
</evidence>
<keyword evidence="2" id="KW-0479">Metal-binding</keyword>
<evidence type="ECO:0000256" key="3">
    <source>
        <dbReference type="ARBA" id="ARBA00022833"/>
    </source>
</evidence>
<evidence type="ECO:0000256" key="1">
    <source>
        <dbReference type="ARBA" id="ARBA00009390"/>
    </source>
</evidence>
<sequence length="486" mass="56359">MKVYYLTNEYVIDSSEIKDSETLFALVISVIGVSECVMLQLPNLFIVKDLPLPKEFNTKQSLFVLTQELVNPLSKEVENACTRCVIKRPFLQRMTNDCCKSCTEICKNVPVSTCVRLGPFIPRLMTYLKQVEFYEDPQNQKLALQKIPLEQLHITQDQITNRTLDIDQMKDIVHWFKTEFFHWVEDYCLECGSKDVSNYSDTPNADDFKNDANRVEIFKCNKCGHIRRFPRYNNPLKLLKTRVGRCGEYANCFTFICRSLGYYARLVLDTTDHVWTEFFSHSEDRYVHVDSCEDKVDFPLTYERGWGKKLEYCIAFSNYEMRDVTSRYTERLEDCLPRRNDISESLLSSLLAGLNIALLYRADTTDVIKWEHTENDEFSGKKKIERKWEAIGRISGEQKWKEERGENKKMITPTDFKTKLVINSELYGEACQVDDTIRVTKGYDCSGGVFKCVTAPYQEHKNVLVHVVVTNKKADADGFAGVFASK</sequence>
<evidence type="ECO:0000313" key="6">
    <source>
        <dbReference type="Proteomes" id="UP000014680"/>
    </source>
</evidence>
<proteinExistence type="inferred from homology"/>
<dbReference type="AlphaFoldDB" id="A0A0A1UGZ2"/>
<dbReference type="Pfam" id="PF01841">
    <property type="entry name" value="Transglut_core"/>
    <property type="match status" value="1"/>
</dbReference>
<evidence type="ECO:0000313" key="5">
    <source>
        <dbReference type="EMBL" id="ELP94323.1"/>
    </source>
</evidence>
<dbReference type="GO" id="GO:0046872">
    <property type="term" value="F:metal ion binding"/>
    <property type="evidence" value="ECO:0007669"/>
    <property type="project" value="UniProtKB-KW"/>
</dbReference>
<dbReference type="Gene3D" id="2.20.25.10">
    <property type="match status" value="1"/>
</dbReference>
<dbReference type="SMART" id="SM00460">
    <property type="entry name" value="TGc"/>
    <property type="match status" value="1"/>
</dbReference>
<accession>A0A0A1UGZ2</accession>
<evidence type="ECO:0000256" key="2">
    <source>
        <dbReference type="ARBA" id="ARBA00022723"/>
    </source>
</evidence>
<comment type="similarity">
    <text evidence="1">Belongs to the transglutaminase-like superfamily. PNGase family.</text>
</comment>
<feature type="non-terminal residue" evidence="5">
    <location>
        <position position="486"/>
    </location>
</feature>
<dbReference type="VEuPathDB" id="AmoebaDB:EIN_131120"/>
<keyword evidence="3" id="KW-0862">Zinc</keyword>
<dbReference type="EMBL" id="KB206244">
    <property type="protein sequence ID" value="ELP94323.1"/>
    <property type="molecule type" value="Genomic_DNA"/>
</dbReference>
<dbReference type="OrthoDB" id="409136at2759"/>
<dbReference type="GeneID" id="14893293"/>
<dbReference type="GO" id="GO:0005829">
    <property type="term" value="C:cytosol"/>
    <property type="evidence" value="ECO:0007669"/>
    <property type="project" value="TreeGrafter"/>
</dbReference>
<organism evidence="5 6">
    <name type="scientific">Entamoeba invadens IP1</name>
    <dbReference type="NCBI Taxonomy" id="370355"/>
    <lineage>
        <taxon>Eukaryota</taxon>
        <taxon>Amoebozoa</taxon>
        <taxon>Evosea</taxon>
        <taxon>Archamoebae</taxon>
        <taxon>Mastigamoebida</taxon>
        <taxon>Entamoebidae</taxon>
        <taxon>Entamoeba</taxon>
    </lineage>
</organism>
<dbReference type="InterPro" id="IPR038765">
    <property type="entry name" value="Papain-like_cys_pep_sf"/>
</dbReference>
<dbReference type="Proteomes" id="UP000014680">
    <property type="component" value="Unassembled WGS sequence"/>
</dbReference>
<dbReference type="InterPro" id="IPR050883">
    <property type="entry name" value="PNGase"/>
</dbReference>
<dbReference type="KEGG" id="eiv:EIN_131120"/>
<gene>
    <name evidence="5" type="ORF">EIN_131120</name>
</gene>
<feature type="domain" description="Transglutaminase-like" evidence="4">
    <location>
        <begin position="238"/>
        <end position="293"/>
    </location>
</feature>
<dbReference type="SUPFAM" id="SSF54001">
    <property type="entry name" value="Cysteine proteinases"/>
    <property type="match status" value="1"/>
</dbReference>
<dbReference type="PANTHER" id="PTHR12143">
    <property type="entry name" value="PEPTIDE N-GLYCANASE PNGASE -RELATED"/>
    <property type="match status" value="1"/>
</dbReference>
<dbReference type="GO" id="GO:0006516">
    <property type="term" value="P:glycoprotein catabolic process"/>
    <property type="evidence" value="ECO:0007669"/>
    <property type="project" value="TreeGrafter"/>
</dbReference>
<dbReference type="RefSeq" id="XP_004261094.1">
    <property type="nucleotide sequence ID" value="XM_004261046.1"/>
</dbReference>
<dbReference type="Gene3D" id="3.10.620.30">
    <property type="match status" value="1"/>
</dbReference>
<dbReference type="GO" id="GO:0005634">
    <property type="term" value="C:nucleus"/>
    <property type="evidence" value="ECO:0007669"/>
    <property type="project" value="TreeGrafter"/>
</dbReference>